<comment type="caution">
    <text evidence="5">The sequence shown here is derived from an EMBL/GenBank/DDBJ whole genome shotgun (WGS) entry which is preliminary data.</text>
</comment>
<dbReference type="PANTHER" id="PTHR30154:SF34">
    <property type="entry name" value="TRANSCRIPTIONAL REGULATOR AZLB"/>
    <property type="match status" value="1"/>
</dbReference>
<dbReference type="CDD" id="cd00090">
    <property type="entry name" value="HTH_ARSR"/>
    <property type="match status" value="1"/>
</dbReference>
<dbReference type="AlphaFoldDB" id="A0A9X2EHZ1"/>
<dbReference type="Gene3D" id="1.10.10.10">
    <property type="entry name" value="Winged helix-like DNA-binding domain superfamily/Winged helix DNA-binding domain"/>
    <property type="match status" value="1"/>
</dbReference>
<dbReference type="InterPro" id="IPR036388">
    <property type="entry name" value="WH-like_DNA-bd_sf"/>
</dbReference>
<reference evidence="5" key="1">
    <citation type="submission" date="2022-06" db="EMBL/GenBank/DDBJ databases">
        <title>Sphingomicrobium sedimins sp. nov., a marine bacterium isolated from tidal flat.</title>
        <authorList>
            <person name="Kim C.-H."/>
            <person name="Yoo Y."/>
            <person name="Kim J.-J."/>
        </authorList>
    </citation>
    <scope>NUCLEOTIDE SEQUENCE</scope>
    <source>
        <strain evidence="5">GRR-S6-50</strain>
    </source>
</reference>
<sequence>MLDEIDLQLLDLMQRDAARTADSLSEDVPLSPSAISRRLRRLRKHGWIAQTIALPAAKLTTDRLQALVIAQWSKGSSRGERDRKLRALRAVDEVQQLYEITGQLDLMMMLNCANMNELTGFVERHLDEPLIERRETHFIMRTEKVAPFVRLQPRRD</sequence>
<dbReference type="InterPro" id="IPR019887">
    <property type="entry name" value="Tscrpt_reg_AsnC/Lrp_C"/>
</dbReference>
<dbReference type="InterPro" id="IPR019888">
    <property type="entry name" value="Tscrpt_reg_AsnC-like"/>
</dbReference>
<evidence type="ECO:0000313" key="6">
    <source>
        <dbReference type="Proteomes" id="UP001155128"/>
    </source>
</evidence>
<dbReference type="SMART" id="SM00344">
    <property type="entry name" value="HTH_ASNC"/>
    <property type="match status" value="1"/>
</dbReference>
<dbReference type="GO" id="GO:0043200">
    <property type="term" value="P:response to amino acid"/>
    <property type="evidence" value="ECO:0007669"/>
    <property type="project" value="TreeGrafter"/>
</dbReference>
<evidence type="ECO:0000256" key="1">
    <source>
        <dbReference type="ARBA" id="ARBA00023015"/>
    </source>
</evidence>
<dbReference type="InterPro" id="IPR011991">
    <property type="entry name" value="ArsR-like_HTH"/>
</dbReference>
<feature type="domain" description="HTH asnC-type" evidence="4">
    <location>
        <begin position="2"/>
        <end position="77"/>
    </location>
</feature>
<proteinExistence type="predicted"/>
<keyword evidence="6" id="KW-1185">Reference proteome</keyword>
<keyword evidence="2" id="KW-0238">DNA-binding</keyword>
<name>A0A9X2EHZ1_9SPHN</name>
<evidence type="ECO:0000256" key="2">
    <source>
        <dbReference type="ARBA" id="ARBA00023125"/>
    </source>
</evidence>
<dbReference type="Gene3D" id="3.30.70.920">
    <property type="match status" value="1"/>
</dbReference>
<dbReference type="SUPFAM" id="SSF46785">
    <property type="entry name" value="Winged helix' DNA-binding domain"/>
    <property type="match status" value="1"/>
</dbReference>
<dbReference type="PANTHER" id="PTHR30154">
    <property type="entry name" value="LEUCINE-RESPONSIVE REGULATORY PROTEIN"/>
    <property type="match status" value="1"/>
</dbReference>
<evidence type="ECO:0000256" key="3">
    <source>
        <dbReference type="ARBA" id="ARBA00023163"/>
    </source>
</evidence>
<dbReference type="GO" id="GO:0006355">
    <property type="term" value="P:regulation of DNA-templated transcription"/>
    <property type="evidence" value="ECO:0007669"/>
    <property type="project" value="UniProtKB-ARBA"/>
</dbReference>
<dbReference type="InterPro" id="IPR036390">
    <property type="entry name" value="WH_DNA-bd_sf"/>
</dbReference>
<dbReference type="Pfam" id="PF13404">
    <property type="entry name" value="HTH_AsnC-type"/>
    <property type="match status" value="1"/>
</dbReference>
<evidence type="ECO:0000313" key="5">
    <source>
        <dbReference type="EMBL" id="MCM8558393.1"/>
    </source>
</evidence>
<dbReference type="PRINTS" id="PR00033">
    <property type="entry name" value="HTHASNC"/>
</dbReference>
<keyword evidence="1" id="KW-0805">Transcription regulation</keyword>
<accession>A0A9X2EHZ1</accession>
<dbReference type="GO" id="GO:0043565">
    <property type="term" value="F:sequence-specific DNA binding"/>
    <property type="evidence" value="ECO:0007669"/>
    <property type="project" value="InterPro"/>
</dbReference>
<dbReference type="EMBL" id="JAMSHT010000001">
    <property type="protein sequence ID" value="MCM8558393.1"/>
    <property type="molecule type" value="Genomic_DNA"/>
</dbReference>
<dbReference type="InterPro" id="IPR000485">
    <property type="entry name" value="AsnC-type_HTH_dom"/>
</dbReference>
<dbReference type="SUPFAM" id="SSF54909">
    <property type="entry name" value="Dimeric alpha+beta barrel"/>
    <property type="match status" value="1"/>
</dbReference>
<keyword evidence="3" id="KW-0804">Transcription</keyword>
<dbReference type="RefSeq" id="WP_252115259.1">
    <property type="nucleotide sequence ID" value="NZ_JAMSHT010000001.1"/>
</dbReference>
<dbReference type="PROSITE" id="PS50956">
    <property type="entry name" value="HTH_ASNC_2"/>
    <property type="match status" value="1"/>
</dbReference>
<dbReference type="GO" id="GO:0005829">
    <property type="term" value="C:cytosol"/>
    <property type="evidence" value="ECO:0007669"/>
    <property type="project" value="TreeGrafter"/>
</dbReference>
<dbReference type="Pfam" id="PF01037">
    <property type="entry name" value="AsnC_trans_reg"/>
    <property type="match status" value="1"/>
</dbReference>
<evidence type="ECO:0000259" key="4">
    <source>
        <dbReference type="PROSITE" id="PS50956"/>
    </source>
</evidence>
<gene>
    <name evidence="5" type="ORF">NDO55_11245</name>
</gene>
<dbReference type="Proteomes" id="UP001155128">
    <property type="component" value="Unassembled WGS sequence"/>
</dbReference>
<dbReference type="InterPro" id="IPR011008">
    <property type="entry name" value="Dimeric_a/b-barrel"/>
</dbReference>
<protein>
    <submittedName>
        <fullName evidence="5">Lrp/AsnC family transcriptional regulator</fullName>
    </submittedName>
</protein>
<organism evidence="5 6">
    <name type="scientific">Sphingomicrobium sediminis</name>
    <dbReference type="NCBI Taxonomy" id="2950949"/>
    <lineage>
        <taxon>Bacteria</taxon>
        <taxon>Pseudomonadati</taxon>
        <taxon>Pseudomonadota</taxon>
        <taxon>Alphaproteobacteria</taxon>
        <taxon>Sphingomonadales</taxon>
        <taxon>Sphingomonadaceae</taxon>
        <taxon>Sphingomicrobium</taxon>
    </lineage>
</organism>